<protein>
    <submittedName>
        <fullName evidence="1">Uncharacterized protein</fullName>
    </submittedName>
</protein>
<sequence length="270" mass="30376">MPAVRTRSTLRYGNFESLQPSMTMFSNASNFTISDSKITQVMGDYHFHANKANSSVNDSMNYFCNCTNTHNANESNANACVQPSIQVIDGVYHHHVHHHYPPPPHSPPPQQLYRRASYLSKHSKFDIEVKGASTNAPHYHIYRGGGLMFCTRSSGYQKLGLPTFPFLENMKLHARIVLEHIDAGTVYDDMGGDQCEHCGQDTARPREATPSGLVLQKSFHLPGPGSPRPFYDSNGLISIYPGLCQYRFNHITNQDHKNVYNLEYSCILNP</sequence>
<accession>A0A9P5YTB2</accession>
<evidence type="ECO:0000313" key="2">
    <source>
        <dbReference type="Proteomes" id="UP000807469"/>
    </source>
</evidence>
<dbReference type="AlphaFoldDB" id="A0A9P5YTB2"/>
<dbReference type="Proteomes" id="UP000807469">
    <property type="component" value="Unassembled WGS sequence"/>
</dbReference>
<evidence type="ECO:0000313" key="1">
    <source>
        <dbReference type="EMBL" id="KAF9475197.1"/>
    </source>
</evidence>
<reference evidence="1" key="1">
    <citation type="submission" date="2020-11" db="EMBL/GenBank/DDBJ databases">
        <authorList>
            <consortium name="DOE Joint Genome Institute"/>
            <person name="Ahrendt S."/>
            <person name="Riley R."/>
            <person name="Andreopoulos W."/>
            <person name="Labutti K."/>
            <person name="Pangilinan J."/>
            <person name="Ruiz-Duenas F.J."/>
            <person name="Barrasa J.M."/>
            <person name="Sanchez-Garcia M."/>
            <person name="Camarero S."/>
            <person name="Miyauchi S."/>
            <person name="Serrano A."/>
            <person name="Linde D."/>
            <person name="Babiker R."/>
            <person name="Drula E."/>
            <person name="Ayuso-Fernandez I."/>
            <person name="Pacheco R."/>
            <person name="Padilla G."/>
            <person name="Ferreira P."/>
            <person name="Barriuso J."/>
            <person name="Kellner H."/>
            <person name="Castanera R."/>
            <person name="Alfaro M."/>
            <person name="Ramirez L."/>
            <person name="Pisabarro A.G."/>
            <person name="Kuo A."/>
            <person name="Tritt A."/>
            <person name="Lipzen A."/>
            <person name="He G."/>
            <person name="Yan M."/>
            <person name="Ng V."/>
            <person name="Cullen D."/>
            <person name="Martin F."/>
            <person name="Rosso M.-N."/>
            <person name="Henrissat B."/>
            <person name="Hibbett D."/>
            <person name="Martinez A.T."/>
            <person name="Grigoriev I.V."/>
        </authorList>
    </citation>
    <scope>NUCLEOTIDE SEQUENCE</scope>
    <source>
        <strain evidence="1">CIRM-BRFM 674</strain>
    </source>
</reference>
<organism evidence="1 2">
    <name type="scientific">Pholiota conissans</name>
    <dbReference type="NCBI Taxonomy" id="109636"/>
    <lineage>
        <taxon>Eukaryota</taxon>
        <taxon>Fungi</taxon>
        <taxon>Dikarya</taxon>
        <taxon>Basidiomycota</taxon>
        <taxon>Agaricomycotina</taxon>
        <taxon>Agaricomycetes</taxon>
        <taxon>Agaricomycetidae</taxon>
        <taxon>Agaricales</taxon>
        <taxon>Agaricineae</taxon>
        <taxon>Strophariaceae</taxon>
        <taxon>Pholiota</taxon>
    </lineage>
</organism>
<dbReference type="EMBL" id="MU155343">
    <property type="protein sequence ID" value="KAF9475197.1"/>
    <property type="molecule type" value="Genomic_DNA"/>
</dbReference>
<comment type="caution">
    <text evidence="1">The sequence shown here is derived from an EMBL/GenBank/DDBJ whole genome shotgun (WGS) entry which is preliminary data.</text>
</comment>
<keyword evidence="2" id="KW-1185">Reference proteome</keyword>
<name>A0A9P5YTB2_9AGAR</name>
<proteinExistence type="predicted"/>
<gene>
    <name evidence="1" type="ORF">BDN70DRAFT_936079</name>
</gene>